<evidence type="ECO:0000313" key="2">
    <source>
        <dbReference type="Proteomes" id="UP000238479"/>
    </source>
</evidence>
<dbReference type="AlphaFoldDB" id="A0A2P6PNJ0"/>
<proteinExistence type="predicted"/>
<sequence>MPRIDERGSETHAKQNETQKIKWVLAAFICLEEKGWGGLFMQSFTSFFFTDNVHVGETDKSFLGFRAWCGWRGVTLALVD</sequence>
<gene>
    <name evidence="1" type="ORF">RchiOBHm_Chr6g0261991</name>
</gene>
<dbReference type="Proteomes" id="UP000238479">
    <property type="component" value="Chromosome 6"/>
</dbReference>
<accession>A0A2P6PNJ0</accession>
<dbReference type="EMBL" id="PDCK01000044">
    <property type="protein sequence ID" value="PRQ23495.1"/>
    <property type="molecule type" value="Genomic_DNA"/>
</dbReference>
<protein>
    <submittedName>
        <fullName evidence="1">Uncharacterized protein</fullName>
    </submittedName>
</protein>
<comment type="caution">
    <text evidence="1">The sequence shown here is derived from an EMBL/GenBank/DDBJ whole genome shotgun (WGS) entry which is preliminary data.</text>
</comment>
<evidence type="ECO:0000313" key="1">
    <source>
        <dbReference type="EMBL" id="PRQ23495.1"/>
    </source>
</evidence>
<name>A0A2P6PNJ0_ROSCH</name>
<keyword evidence="2" id="KW-1185">Reference proteome</keyword>
<reference evidence="1 2" key="1">
    <citation type="journal article" date="2018" name="Nat. Genet.">
        <title>The Rosa genome provides new insights in the design of modern roses.</title>
        <authorList>
            <person name="Bendahmane M."/>
        </authorList>
    </citation>
    <scope>NUCLEOTIDE SEQUENCE [LARGE SCALE GENOMIC DNA]</scope>
    <source>
        <strain evidence="2">cv. Old Blush</strain>
    </source>
</reference>
<organism evidence="1 2">
    <name type="scientific">Rosa chinensis</name>
    <name type="common">China rose</name>
    <dbReference type="NCBI Taxonomy" id="74649"/>
    <lineage>
        <taxon>Eukaryota</taxon>
        <taxon>Viridiplantae</taxon>
        <taxon>Streptophyta</taxon>
        <taxon>Embryophyta</taxon>
        <taxon>Tracheophyta</taxon>
        <taxon>Spermatophyta</taxon>
        <taxon>Magnoliopsida</taxon>
        <taxon>eudicotyledons</taxon>
        <taxon>Gunneridae</taxon>
        <taxon>Pentapetalae</taxon>
        <taxon>rosids</taxon>
        <taxon>fabids</taxon>
        <taxon>Rosales</taxon>
        <taxon>Rosaceae</taxon>
        <taxon>Rosoideae</taxon>
        <taxon>Rosoideae incertae sedis</taxon>
        <taxon>Rosa</taxon>
    </lineage>
</organism>
<dbReference type="Gramene" id="PRQ23495">
    <property type="protein sequence ID" value="PRQ23495"/>
    <property type="gene ID" value="RchiOBHm_Chr6g0261991"/>
</dbReference>